<feature type="transmembrane region" description="Helical" evidence="1">
    <location>
        <begin position="21"/>
        <end position="40"/>
    </location>
</feature>
<feature type="transmembrane region" description="Helical" evidence="1">
    <location>
        <begin position="363"/>
        <end position="382"/>
    </location>
</feature>
<dbReference type="EMBL" id="JAJA02000001">
    <property type="protein sequence ID" value="KWS06584.1"/>
    <property type="molecule type" value="Genomic_DNA"/>
</dbReference>
<keyword evidence="3" id="KW-1185">Reference proteome</keyword>
<feature type="transmembrane region" description="Helical" evidence="1">
    <location>
        <begin position="229"/>
        <end position="251"/>
    </location>
</feature>
<accession>A0A108UCC1</accession>
<dbReference type="Proteomes" id="UP000023435">
    <property type="component" value="Unassembled WGS sequence"/>
</dbReference>
<feature type="transmembrane region" description="Helical" evidence="1">
    <location>
        <begin position="102"/>
        <end position="120"/>
    </location>
</feature>
<evidence type="ECO:0000313" key="2">
    <source>
        <dbReference type="EMBL" id="KWS06584.1"/>
    </source>
</evidence>
<organism evidence="2 3">
    <name type="scientific">Lysobacter capsici AZ78</name>
    <dbReference type="NCBI Taxonomy" id="1444315"/>
    <lineage>
        <taxon>Bacteria</taxon>
        <taxon>Pseudomonadati</taxon>
        <taxon>Pseudomonadota</taxon>
        <taxon>Gammaproteobacteria</taxon>
        <taxon>Lysobacterales</taxon>
        <taxon>Lysobacteraceae</taxon>
        <taxon>Lysobacter</taxon>
    </lineage>
</organism>
<feature type="transmembrane region" description="Helical" evidence="1">
    <location>
        <begin position="156"/>
        <end position="171"/>
    </location>
</feature>
<keyword evidence="1" id="KW-0812">Transmembrane</keyword>
<proteinExistence type="predicted"/>
<gene>
    <name evidence="2" type="ORF">AZ78_4140</name>
</gene>
<keyword evidence="1" id="KW-0472">Membrane</keyword>
<protein>
    <submittedName>
        <fullName evidence="2">Uncharacterized protein</fullName>
    </submittedName>
</protein>
<feature type="transmembrane region" description="Helical" evidence="1">
    <location>
        <begin position="178"/>
        <end position="193"/>
    </location>
</feature>
<feature type="transmembrane region" description="Helical" evidence="1">
    <location>
        <begin position="394"/>
        <end position="413"/>
    </location>
</feature>
<dbReference type="RefSeq" id="WP_036104836.1">
    <property type="nucleotide sequence ID" value="NZ_JAJA02000001.1"/>
</dbReference>
<feature type="transmembrane region" description="Helical" evidence="1">
    <location>
        <begin position="335"/>
        <end position="357"/>
    </location>
</feature>
<comment type="caution">
    <text evidence="2">The sequence shown here is derived from an EMBL/GenBank/DDBJ whole genome shotgun (WGS) entry which is preliminary data.</text>
</comment>
<name>A0A108UCC1_9GAMM</name>
<dbReference type="OrthoDB" id="7033276at2"/>
<dbReference type="AlphaFoldDB" id="A0A108UCC1"/>
<feature type="transmembrane region" description="Helical" evidence="1">
    <location>
        <begin position="303"/>
        <end position="323"/>
    </location>
</feature>
<reference evidence="2 3" key="1">
    <citation type="journal article" date="2014" name="Genome Announc.">
        <title>Draft Genome Sequence of Lysobacter capsici AZ78, a Bacterium Antagonistic to Plant-Pathogenic Oomycetes.</title>
        <authorList>
            <person name="Puopolo G."/>
            <person name="Sonego P."/>
            <person name="Engelen K."/>
            <person name="Pertot I."/>
        </authorList>
    </citation>
    <scope>NUCLEOTIDE SEQUENCE [LARGE SCALE GENOMIC DNA]</scope>
    <source>
        <strain evidence="2 3">AZ78</strain>
    </source>
</reference>
<sequence>MTQTMQAGAAGESNGAHAWKLVSALLVWATIAYVCIFIALDYKSVFHSDAAIKSVLADLASRQGHLIPTQWVFANGDTLTMTPYLFILPFAGMTGISYTSNMLAVIAGYLSLVGAAWFCARQVLGPQQQARAAAVALIASTLSAASLEFIASQGAYSIYSAVALGMFALLASRSRGRFVAMAMFVLAFLLASTNPKRAFVMAFAPCLMALAAAALHSRRGRMQNLLSSFRDVTVVSMVAGAVAGAAIYYLAIVPNIANYDAAASIKLAPPRVMAHSMLQIPVDWFRYFLINRPWAELSGPTKILQLGVWLIVVLILIAPGWIILKGSENPRLKYFAWLCYALLAAGILPLIVTQGIYWSALELRYSTLGVLVGFIVLAGAISELGAKAKIRPRYMLMAMSVVAVTTAAMWPSLYKPENADAHGVSLRDRERLIELLESEHVGTAVGTYWNSHVISVLSEGKVRVYPVTYSERMAPFVHHVPFEPTHGEAGRRHAVILSKAEFASDGGRALERQLGKPSERIDSGPFVVSIYESPISDAVYGVGARFDEPVNKATVAIDTGTGLVPACEARDKCSMQLRVVNTGKTTLASNGQAPMRIGIQGMNAKGELVAADIGRIEFPTPLAPGKAISVQATLGKLPSEVVSLHACLVQENVAWLCDRTTATHKQPPGIDSPIDAANLGVELSQSTIASCPASDPDCSVMVRITNIGRYPLTTGGAVPLRLGMRIGEPGAASTSDIARIDLGRDLGPGESMQIEIKPPPAAAAEKVDYRLCLVQELVAWHCDKTFDRSKRK</sequence>
<feature type="transmembrane region" description="Helical" evidence="1">
    <location>
        <begin position="199"/>
        <end position="217"/>
    </location>
</feature>
<evidence type="ECO:0000256" key="1">
    <source>
        <dbReference type="SAM" id="Phobius"/>
    </source>
</evidence>
<evidence type="ECO:0000313" key="3">
    <source>
        <dbReference type="Proteomes" id="UP000023435"/>
    </source>
</evidence>
<keyword evidence="1" id="KW-1133">Transmembrane helix</keyword>